<accession>A0A1M4U0G1</accession>
<organism evidence="3 4">
    <name type="scientific">Mariniphaga anaerophila</name>
    <dbReference type="NCBI Taxonomy" id="1484053"/>
    <lineage>
        <taxon>Bacteria</taxon>
        <taxon>Pseudomonadati</taxon>
        <taxon>Bacteroidota</taxon>
        <taxon>Bacteroidia</taxon>
        <taxon>Marinilabiliales</taxon>
        <taxon>Prolixibacteraceae</taxon>
        <taxon>Mariniphaga</taxon>
    </lineage>
</organism>
<sequence length="230" mass="26522">MKTKQHNLNIKRKLLALLMVALGISNSWAQKDNYSTFYYQRASMFEKLSVDSTDIVFIGNSITNFGEWSELLNNSHVKNRGISGDRTTGLYNRLHTILPGNPMKIFLMIGINDLEHGASVDSVVQGIIHIAERIRNESSQTELYVQSILPVNDKLGKFPKHTSKGIEIIEINKRIKSYCQKNRIMYIDLYSRFKNEDDERMNQKYTNDGLHLKGSGYLLWSSIIREFIED</sequence>
<dbReference type="STRING" id="1484053.SAMN05444274_101532"/>
<dbReference type="Pfam" id="PF13472">
    <property type="entry name" value="Lipase_GDSL_2"/>
    <property type="match status" value="1"/>
</dbReference>
<dbReference type="OrthoDB" id="9805821at2"/>
<feature type="signal peptide" evidence="1">
    <location>
        <begin position="1"/>
        <end position="29"/>
    </location>
</feature>
<keyword evidence="4" id="KW-1185">Reference proteome</keyword>
<dbReference type="EMBL" id="FQUM01000001">
    <property type="protein sequence ID" value="SHE50208.1"/>
    <property type="molecule type" value="Genomic_DNA"/>
</dbReference>
<dbReference type="GO" id="GO:0004622">
    <property type="term" value="F:phosphatidylcholine lysophospholipase activity"/>
    <property type="evidence" value="ECO:0007669"/>
    <property type="project" value="TreeGrafter"/>
</dbReference>
<dbReference type="InterPro" id="IPR013830">
    <property type="entry name" value="SGNH_hydro"/>
</dbReference>
<feature type="domain" description="SGNH hydrolase-type esterase" evidence="2">
    <location>
        <begin position="57"/>
        <end position="217"/>
    </location>
</feature>
<evidence type="ECO:0000256" key="1">
    <source>
        <dbReference type="SAM" id="SignalP"/>
    </source>
</evidence>
<dbReference type="InterPro" id="IPR051532">
    <property type="entry name" value="Ester_Hydrolysis_Enzymes"/>
</dbReference>
<protein>
    <submittedName>
        <fullName evidence="3">Lysophospholipase L1</fullName>
    </submittedName>
</protein>
<dbReference type="InterPro" id="IPR036514">
    <property type="entry name" value="SGNH_hydro_sf"/>
</dbReference>
<evidence type="ECO:0000259" key="2">
    <source>
        <dbReference type="Pfam" id="PF13472"/>
    </source>
</evidence>
<name>A0A1M4U0G1_9BACT</name>
<evidence type="ECO:0000313" key="4">
    <source>
        <dbReference type="Proteomes" id="UP000184164"/>
    </source>
</evidence>
<dbReference type="SUPFAM" id="SSF52266">
    <property type="entry name" value="SGNH hydrolase"/>
    <property type="match status" value="1"/>
</dbReference>
<dbReference type="Gene3D" id="3.40.50.1110">
    <property type="entry name" value="SGNH hydrolase"/>
    <property type="match status" value="1"/>
</dbReference>
<evidence type="ECO:0000313" key="3">
    <source>
        <dbReference type="EMBL" id="SHE50208.1"/>
    </source>
</evidence>
<keyword evidence="1" id="KW-0732">Signal</keyword>
<proteinExistence type="predicted"/>
<dbReference type="RefSeq" id="WP_139249590.1">
    <property type="nucleotide sequence ID" value="NZ_FQUM01000001.1"/>
</dbReference>
<dbReference type="PANTHER" id="PTHR30383">
    <property type="entry name" value="THIOESTERASE 1/PROTEASE 1/LYSOPHOSPHOLIPASE L1"/>
    <property type="match status" value="1"/>
</dbReference>
<dbReference type="AlphaFoldDB" id="A0A1M4U0G1"/>
<gene>
    <name evidence="3" type="ORF">SAMN05444274_101532</name>
</gene>
<feature type="chain" id="PRO_5012341154" evidence="1">
    <location>
        <begin position="30"/>
        <end position="230"/>
    </location>
</feature>
<dbReference type="Proteomes" id="UP000184164">
    <property type="component" value="Unassembled WGS sequence"/>
</dbReference>
<dbReference type="PANTHER" id="PTHR30383:SF5">
    <property type="entry name" value="SGNH HYDROLASE-TYPE ESTERASE DOMAIN-CONTAINING PROTEIN"/>
    <property type="match status" value="1"/>
</dbReference>
<reference evidence="3 4" key="1">
    <citation type="submission" date="2016-11" db="EMBL/GenBank/DDBJ databases">
        <authorList>
            <person name="Jaros S."/>
            <person name="Januszkiewicz K."/>
            <person name="Wedrychowicz H."/>
        </authorList>
    </citation>
    <scope>NUCLEOTIDE SEQUENCE [LARGE SCALE GENOMIC DNA]</scope>
    <source>
        <strain evidence="3 4">DSM 26910</strain>
    </source>
</reference>